<evidence type="ECO:0000313" key="2">
    <source>
        <dbReference type="EMBL" id="GGH83334.1"/>
    </source>
</evidence>
<dbReference type="PROSITE" id="PS51819">
    <property type="entry name" value="VOC"/>
    <property type="match status" value="1"/>
</dbReference>
<dbReference type="EMBL" id="BMFV01000017">
    <property type="protein sequence ID" value="GGH83334.1"/>
    <property type="molecule type" value="Genomic_DNA"/>
</dbReference>
<sequence>MKVKRIVANIETQDISKATRFYKEVLELDQLMDMGFISTYGSREKMDTQISFLSEGGSGTPVPDLSIEVDDLDSALTRVKEAGIPIEYGPVEEPWGVRRFYVRDPFGKLVNILSHL</sequence>
<dbReference type="AlphaFoldDB" id="A0A8J3EN50"/>
<comment type="caution">
    <text evidence="2">The sequence shown here is derived from an EMBL/GenBank/DDBJ whole genome shotgun (WGS) entry which is preliminary data.</text>
</comment>
<protein>
    <submittedName>
        <fullName evidence="2">Glyoxalase</fullName>
    </submittedName>
</protein>
<gene>
    <name evidence="2" type="ORF">GCM10007096_24050</name>
</gene>
<dbReference type="Gene3D" id="3.10.180.10">
    <property type="entry name" value="2,3-Dihydroxybiphenyl 1,2-Dioxygenase, domain 1"/>
    <property type="match status" value="1"/>
</dbReference>
<dbReference type="InterPro" id="IPR029068">
    <property type="entry name" value="Glyas_Bleomycin-R_OHBP_Dase"/>
</dbReference>
<name>A0A8J3EN50_9BACL</name>
<dbReference type="InterPro" id="IPR037523">
    <property type="entry name" value="VOC_core"/>
</dbReference>
<reference evidence="2" key="2">
    <citation type="submission" date="2020-09" db="EMBL/GenBank/DDBJ databases">
        <authorList>
            <person name="Sun Q."/>
            <person name="Zhou Y."/>
        </authorList>
    </citation>
    <scope>NUCLEOTIDE SEQUENCE</scope>
    <source>
        <strain evidence="2">CGMCC 1.12777</strain>
    </source>
</reference>
<dbReference type="RefSeq" id="WP_188497612.1">
    <property type="nucleotide sequence ID" value="NZ_BMFV01000017.1"/>
</dbReference>
<feature type="domain" description="VOC" evidence="1">
    <location>
        <begin position="2"/>
        <end position="115"/>
    </location>
</feature>
<dbReference type="InterPro" id="IPR004360">
    <property type="entry name" value="Glyas_Fos-R_dOase_dom"/>
</dbReference>
<evidence type="ECO:0000313" key="3">
    <source>
        <dbReference type="Proteomes" id="UP000656813"/>
    </source>
</evidence>
<dbReference type="SUPFAM" id="SSF54593">
    <property type="entry name" value="Glyoxalase/Bleomycin resistance protein/Dihydroxybiphenyl dioxygenase"/>
    <property type="match status" value="1"/>
</dbReference>
<dbReference type="Pfam" id="PF00903">
    <property type="entry name" value="Glyoxalase"/>
    <property type="match status" value="1"/>
</dbReference>
<evidence type="ECO:0000259" key="1">
    <source>
        <dbReference type="PROSITE" id="PS51819"/>
    </source>
</evidence>
<reference evidence="2" key="1">
    <citation type="journal article" date="2014" name="Int. J. Syst. Evol. Microbiol.">
        <title>Complete genome sequence of Corynebacterium casei LMG S-19264T (=DSM 44701T), isolated from a smear-ripened cheese.</title>
        <authorList>
            <consortium name="US DOE Joint Genome Institute (JGI-PGF)"/>
            <person name="Walter F."/>
            <person name="Albersmeier A."/>
            <person name="Kalinowski J."/>
            <person name="Ruckert C."/>
        </authorList>
    </citation>
    <scope>NUCLEOTIDE SEQUENCE</scope>
    <source>
        <strain evidence="2">CGMCC 1.12777</strain>
    </source>
</reference>
<proteinExistence type="predicted"/>
<keyword evidence="3" id="KW-1185">Reference proteome</keyword>
<dbReference type="Proteomes" id="UP000656813">
    <property type="component" value="Unassembled WGS sequence"/>
</dbReference>
<organism evidence="2 3">
    <name type="scientific">Pullulanibacillus pueri</name>
    <dbReference type="NCBI Taxonomy" id="1437324"/>
    <lineage>
        <taxon>Bacteria</taxon>
        <taxon>Bacillati</taxon>
        <taxon>Bacillota</taxon>
        <taxon>Bacilli</taxon>
        <taxon>Bacillales</taxon>
        <taxon>Sporolactobacillaceae</taxon>
        <taxon>Pullulanibacillus</taxon>
    </lineage>
</organism>
<accession>A0A8J3EN50</accession>